<reference evidence="2 3" key="1">
    <citation type="submission" date="2024-01" db="EMBL/GenBank/DDBJ databases">
        <title>A draft genome for a cacao thread blight-causing isolate of Paramarasmius palmivorus.</title>
        <authorList>
            <person name="Baruah I.K."/>
            <person name="Bukari Y."/>
            <person name="Amoako-Attah I."/>
            <person name="Meinhardt L.W."/>
            <person name="Bailey B.A."/>
            <person name="Cohen S.P."/>
        </authorList>
    </citation>
    <scope>NUCLEOTIDE SEQUENCE [LARGE SCALE GENOMIC DNA]</scope>
    <source>
        <strain evidence="2 3">GH-12</strain>
    </source>
</reference>
<dbReference type="Gene3D" id="3.60.130.30">
    <property type="match status" value="1"/>
</dbReference>
<name>A0AAW0DA33_9AGAR</name>
<feature type="compositionally biased region" description="Pro residues" evidence="1">
    <location>
        <begin position="61"/>
        <end position="74"/>
    </location>
</feature>
<organism evidence="2 3">
    <name type="scientific">Paramarasmius palmivorus</name>
    <dbReference type="NCBI Taxonomy" id="297713"/>
    <lineage>
        <taxon>Eukaryota</taxon>
        <taxon>Fungi</taxon>
        <taxon>Dikarya</taxon>
        <taxon>Basidiomycota</taxon>
        <taxon>Agaricomycotina</taxon>
        <taxon>Agaricomycetes</taxon>
        <taxon>Agaricomycetidae</taxon>
        <taxon>Agaricales</taxon>
        <taxon>Marasmiineae</taxon>
        <taxon>Marasmiaceae</taxon>
        <taxon>Paramarasmius</taxon>
    </lineage>
</organism>
<feature type="compositionally biased region" description="Basic and acidic residues" evidence="1">
    <location>
        <begin position="116"/>
        <end position="125"/>
    </location>
</feature>
<feature type="region of interest" description="Disordered" evidence="1">
    <location>
        <begin position="52"/>
        <end position="130"/>
    </location>
</feature>
<gene>
    <name evidence="2" type="ORF">VNI00_006294</name>
</gene>
<dbReference type="EMBL" id="JAYKXP010000019">
    <property type="protein sequence ID" value="KAK7047528.1"/>
    <property type="molecule type" value="Genomic_DNA"/>
</dbReference>
<feature type="compositionally biased region" description="Polar residues" evidence="1">
    <location>
        <begin position="87"/>
        <end position="114"/>
    </location>
</feature>
<dbReference type="Proteomes" id="UP001383192">
    <property type="component" value="Unassembled WGS sequence"/>
</dbReference>
<keyword evidence="3" id="KW-1185">Reference proteome</keyword>
<evidence type="ECO:0000256" key="1">
    <source>
        <dbReference type="SAM" id="MobiDB-lite"/>
    </source>
</evidence>
<feature type="compositionally biased region" description="Low complexity" evidence="1">
    <location>
        <begin position="75"/>
        <end position="85"/>
    </location>
</feature>
<dbReference type="AlphaFoldDB" id="A0AAW0DA33"/>
<comment type="caution">
    <text evidence="2">The sequence shown here is derived from an EMBL/GenBank/DDBJ whole genome shotgun (WGS) entry which is preliminary data.</text>
</comment>
<evidence type="ECO:0000313" key="2">
    <source>
        <dbReference type="EMBL" id="KAK7047528.1"/>
    </source>
</evidence>
<sequence length="517" mass="58188">MSFEFITRIPDRLKGLFIRDPDTIDSNQTPVVAAEGELDSLLLRALQIAEHPTVETDSPLTTPPDTPPQTPPGSPLLASAAAPNPSTQPLPNADSSQSLFSQDPTLWSPSTNQLPPEDHSRDKLRSKQNRQIKRSLKSIALCQDVKAIQSHQPDPKLITQAQPLEPQFEDQHLPHGASGYLGVERDLPPRREYSYDELVGPKFRFRVHRHNPHDTCPLLHSQSASVIGLIVPGPRHDSTWSQNVREMNSAIERLRAHCTFKKPRLTVRQRRLARMGLGGPHVLDPRRGRFDHLSFGISFGNGQKMPRVMAQDPKNTAVLEEIRSMKAFQRLAGFISVVFLTWAPKLFLYYAEITASLLARYPNLHLPFQRCIFAAFTVNFGPTTVCYPHRDIKNLAFGWCAITALGDYDWTKGGHLVLWDLKLIIEFPPGTTIFIPSALVCHLNTKVSPHERRYSFAMYSAGGLFRWVEHGYQAEQNYKKTVSAARVAADGSKRWASGFAMFSTMEELQLHTRRTVS</sequence>
<proteinExistence type="predicted"/>
<evidence type="ECO:0000313" key="3">
    <source>
        <dbReference type="Proteomes" id="UP001383192"/>
    </source>
</evidence>
<accession>A0AAW0DA33</accession>
<protein>
    <submittedName>
        <fullName evidence="2">Uncharacterized protein</fullName>
    </submittedName>
</protein>